<sequence length="364" mass="41557">MEKFPKKIWQSWKVEPLRFEERDIERARTWTVKNPRHRYEVLTDDNAMNYVEEHFGPSGYNRPDIVSTYKSLNARIIQADLLRYLVMYVEGGVYTDIDVEAIRPIDTFIPKRYDERDVNMVIGVETDEPEFKDHHILGSKAQSFCQWTFMCKPRLPVMMRLIDNILLWLHDIAQEQNKPISDIELDFDKVLSGTGPSAFTAAILAEMSESLGEPVTWEVFHDLEESKLVGGVLVLPSEAMAAGTGHSQSGNHGGRAALVKHHFHASSWPSQHPRYRHPIYGEVERCNWDMECVKLWDANTAFFKMLPKEEQLKMIAIKDLDAAKMDPDGVDHPEIAPPKGHPPTQPVGGIPGHILDNLLDEVSH</sequence>
<dbReference type="FunFam" id="3.90.550.20:FF:000004">
    <property type="entry name" value="Glycosyltransferase family 32 protein"/>
    <property type="match status" value="1"/>
</dbReference>
<evidence type="ECO:0000313" key="2">
    <source>
        <dbReference type="EMBL" id="KAF2486371.1"/>
    </source>
</evidence>
<reference evidence="2" key="1">
    <citation type="journal article" date="2020" name="Stud. Mycol.">
        <title>101 Dothideomycetes genomes: a test case for predicting lifestyles and emergence of pathogens.</title>
        <authorList>
            <person name="Haridas S."/>
            <person name="Albert R."/>
            <person name="Binder M."/>
            <person name="Bloem J."/>
            <person name="Labutti K."/>
            <person name="Salamov A."/>
            <person name="Andreopoulos B."/>
            <person name="Baker S."/>
            <person name="Barry K."/>
            <person name="Bills G."/>
            <person name="Bluhm B."/>
            <person name="Cannon C."/>
            <person name="Castanera R."/>
            <person name="Culley D."/>
            <person name="Daum C."/>
            <person name="Ezra D."/>
            <person name="Gonzalez J."/>
            <person name="Henrissat B."/>
            <person name="Kuo A."/>
            <person name="Liang C."/>
            <person name="Lipzen A."/>
            <person name="Lutzoni F."/>
            <person name="Magnuson J."/>
            <person name="Mondo S."/>
            <person name="Nolan M."/>
            <person name="Ohm R."/>
            <person name="Pangilinan J."/>
            <person name="Park H.-J."/>
            <person name="Ramirez L."/>
            <person name="Alfaro M."/>
            <person name="Sun H."/>
            <person name="Tritt A."/>
            <person name="Yoshinaga Y."/>
            <person name="Zwiers L.-H."/>
            <person name="Turgeon B."/>
            <person name="Goodwin S."/>
            <person name="Spatafora J."/>
            <person name="Crous P."/>
            <person name="Grigoriev I."/>
        </authorList>
    </citation>
    <scope>NUCLEOTIDE SEQUENCE</scope>
    <source>
        <strain evidence="2">CBS 113389</strain>
    </source>
</reference>
<protein>
    <submittedName>
        <fullName evidence="2">Nucleotide-diphospho-sugar transferase</fullName>
    </submittedName>
</protein>
<proteinExistence type="inferred from homology"/>
<accession>A0A6A6Q2W1</accession>
<dbReference type="EMBL" id="MU001632">
    <property type="protein sequence ID" value="KAF2486371.1"/>
    <property type="molecule type" value="Genomic_DNA"/>
</dbReference>
<dbReference type="Proteomes" id="UP000799767">
    <property type="component" value="Unassembled WGS sequence"/>
</dbReference>
<dbReference type="InterPro" id="IPR039367">
    <property type="entry name" value="Och1-like"/>
</dbReference>
<keyword evidence="2" id="KW-0808">Transferase</keyword>
<organism evidence="2 3">
    <name type="scientific">Neohortaea acidophila</name>
    <dbReference type="NCBI Taxonomy" id="245834"/>
    <lineage>
        <taxon>Eukaryota</taxon>
        <taxon>Fungi</taxon>
        <taxon>Dikarya</taxon>
        <taxon>Ascomycota</taxon>
        <taxon>Pezizomycotina</taxon>
        <taxon>Dothideomycetes</taxon>
        <taxon>Dothideomycetidae</taxon>
        <taxon>Mycosphaerellales</taxon>
        <taxon>Teratosphaeriaceae</taxon>
        <taxon>Neohortaea</taxon>
    </lineage>
</organism>
<dbReference type="PANTHER" id="PTHR31834">
    <property type="entry name" value="INITIATION-SPECIFIC ALPHA-1,6-MANNOSYLTRANSFERASE"/>
    <property type="match status" value="1"/>
</dbReference>
<dbReference type="PANTHER" id="PTHR31834:SF8">
    <property type="entry name" value="TRANSFERASE, PUTATIVE (AFU_ORTHOLOGUE AFUA_6G14040)-RELATED"/>
    <property type="match status" value="1"/>
</dbReference>
<dbReference type="InterPro" id="IPR007577">
    <property type="entry name" value="GlycoTrfase_DXD_sugar-bd_CS"/>
</dbReference>
<dbReference type="RefSeq" id="XP_033592940.1">
    <property type="nucleotide sequence ID" value="XM_033730659.1"/>
</dbReference>
<dbReference type="AlphaFoldDB" id="A0A6A6Q2W1"/>
<keyword evidence="3" id="KW-1185">Reference proteome</keyword>
<dbReference type="SUPFAM" id="SSF53448">
    <property type="entry name" value="Nucleotide-diphospho-sugar transferases"/>
    <property type="match status" value="1"/>
</dbReference>
<dbReference type="GO" id="GO:0000009">
    <property type="term" value="F:alpha-1,6-mannosyltransferase activity"/>
    <property type="evidence" value="ECO:0007669"/>
    <property type="project" value="InterPro"/>
</dbReference>
<dbReference type="GO" id="GO:0000136">
    <property type="term" value="C:mannan polymerase complex"/>
    <property type="evidence" value="ECO:0007669"/>
    <property type="project" value="TreeGrafter"/>
</dbReference>
<dbReference type="GO" id="GO:0006487">
    <property type="term" value="P:protein N-linked glycosylation"/>
    <property type="evidence" value="ECO:0007669"/>
    <property type="project" value="TreeGrafter"/>
</dbReference>
<evidence type="ECO:0000256" key="1">
    <source>
        <dbReference type="ARBA" id="ARBA00009003"/>
    </source>
</evidence>
<comment type="similarity">
    <text evidence="1">Belongs to the glycosyltransferase 32 family.</text>
</comment>
<dbReference type="OrthoDB" id="409543at2759"/>
<dbReference type="GeneID" id="54471661"/>
<dbReference type="Gene3D" id="3.90.550.20">
    <property type="match status" value="1"/>
</dbReference>
<name>A0A6A6Q2W1_9PEZI</name>
<dbReference type="Pfam" id="PF04488">
    <property type="entry name" value="Gly_transf_sug"/>
    <property type="match status" value="1"/>
</dbReference>
<gene>
    <name evidence="2" type="ORF">BDY17DRAFT_245757</name>
</gene>
<dbReference type="InterPro" id="IPR029044">
    <property type="entry name" value="Nucleotide-diphossugar_trans"/>
</dbReference>
<evidence type="ECO:0000313" key="3">
    <source>
        <dbReference type="Proteomes" id="UP000799767"/>
    </source>
</evidence>